<feature type="transmembrane region" description="Helical" evidence="3">
    <location>
        <begin position="155"/>
        <end position="174"/>
    </location>
</feature>
<reference evidence="5 6" key="1">
    <citation type="submission" date="2019-02" db="EMBL/GenBank/DDBJ databases">
        <title>Deep-cultivation of Planctomycetes and their phenomic and genomic characterization uncovers novel biology.</title>
        <authorList>
            <person name="Wiegand S."/>
            <person name="Jogler M."/>
            <person name="Boedeker C."/>
            <person name="Pinto D."/>
            <person name="Vollmers J."/>
            <person name="Rivas-Marin E."/>
            <person name="Kohn T."/>
            <person name="Peeters S.H."/>
            <person name="Heuer A."/>
            <person name="Rast P."/>
            <person name="Oberbeckmann S."/>
            <person name="Bunk B."/>
            <person name="Jeske O."/>
            <person name="Meyerdierks A."/>
            <person name="Storesund J.E."/>
            <person name="Kallscheuer N."/>
            <person name="Luecker S."/>
            <person name="Lage O.M."/>
            <person name="Pohl T."/>
            <person name="Merkel B.J."/>
            <person name="Hornburger P."/>
            <person name="Mueller R.-W."/>
            <person name="Bruemmer F."/>
            <person name="Labrenz M."/>
            <person name="Spormann A.M."/>
            <person name="Op Den Camp H."/>
            <person name="Overmann J."/>
            <person name="Amann R."/>
            <person name="Jetten M.S.M."/>
            <person name="Mascher T."/>
            <person name="Medema M.H."/>
            <person name="Devos D.P."/>
            <person name="Kaster A.-K."/>
            <person name="Ovreas L."/>
            <person name="Rohde M."/>
            <person name="Galperin M.Y."/>
            <person name="Jogler C."/>
        </authorList>
    </citation>
    <scope>NUCLEOTIDE SEQUENCE [LARGE SCALE GENOMIC DNA]</scope>
    <source>
        <strain evidence="5 6">KOR42</strain>
    </source>
</reference>
<evidence type="ECO:0000313" key="6">
    <source>
        <dbReference type="Proteomes" id="UP000317243"/>
    </source>
</evidence>
<sequence length="215" mass="24115">MSRALFDPYLILGVSQNATSAEIRRQYKKLVVEHHPDRNPQQSSSDSFKAVVNAYKILNNPEDRRKWDEQNSSPGNSSSRPSQRNSSRRPTTSPDELNRQTEFAELFTTSFFHSSSPFASNEESTWGQNLTLLVVVLTYGAMSLLHPTIFEEAGALFWGATTMGVLLIWLPDFGEDVCFGVFASPTLKILGWTVLFGFALFVWHAASAWEMMTGP</sequence>
<protein>
    <submittedName>
        <fullName evidence="5">Chaperone protein DnaJ</fullName>
    </submittedName>
</protein>
<evidence type="ECO:0000256" key="2">
    <source>
        <dbReference type="SAM" id="MobiDB-lite"/>
    </source>
</evidence>
<feature type="compositionally biased region" description="Low complexity" evidence="2">
    <location>
        <begin position="70"/>
        <end position="94"/>
    </location>
</feature>
<dbReference type="SUPFAM" id="SSF46565">
    <property type="entry name" value="Chaperone J-domain"/>
    <property type="match status" value="1"/>
</dbReference>
<evidence type="ECO:0000313" key="5">
    <source>
        <dbReference type="EMBL" id="TWT47014.1"/>
    </source>
</evidence>
<keyword evidence="1" id="KW-0143">Chaperone</keyword>
<dbReference type="EMBL" id="SIHI01000026">
    <property type="protein sequence ID" value="TWT47014.1"/>
    <property type="molecule type" value="Genomic_DNA"/>
</dbReference>
<evidence type="ECO:0000256" key="1">
    <source>
        <dbReference type="ARBA" id="ARBA00023186"/>
    </source>
</evidence>
<dbReference type="InterPro" id="IPR051938">
    <property type="entry name" value="Apopto_cytoskel_mod"/>
</dbReference>
<dbReference type="Pfam" id="PF00226">
    <property type="entry name" value="DnaJ"/>
    <property type="match status" value="1"/>
</dbReference>
<keyword evidence="3" id="KW-1133">Transmembrane helix</keyword>
<dbReference type="AlphaFoldDB" id="A0A5C5W8S8"/>
<dbReference type="PANTHER" id="PTHR44145">
    <property type="entry name" value="DNAJ HOMOLOG SUBFAMILY A MEMBER 3, MITOCHONDRIAL"/>
    <property type="match status" value="1"/>
</dbReference>
<dbReference type="InterPro" id="IPR001623">
    <property type="entry name" value="DnaJ_domain"/>
</dbReference>
<keyword evidence="3" id="KW-0812">Transmembrane</keyword>
<feature type="transmembrane region" description="Helical" evidence="3">
    <location>
        <begin position="130"/>
        <end position="149"/>
    </location>
</feature>
<dbReference type="RefSeq" id="WP_197441384.1">
    <property type="nucleotide sequence ID" value="NZ_SIHI01000026.1"/>
</dbReference>
<dbReference type="PRINTS" id="PR00625">
    <property type="entry name" value="JDOMAIN"/>
</dbReference>
<feature type="region of interest" description="Disordered" evidence="2">
    <location>
        <begin position="62"/>
        <end position="98"/>
    </location>
</feature>
<dbReference type="InterPro" id="IPR036869">
    <property type="entry name" value="J_dom_sf"/>
</dbReference>
<dbReference type="CDD" id="cd06257">
    <property type="entry name" value="DnaJ"/>
    <property type="match status" value="1"/>
</dbReference>
<comment type="caution">
    <text evidence="5">The sequence shown here is derived from an EMBL/GenBank/DDBJ whole genome shotgun (WGS) entry which is preliminary data.</text>
</comment>
<dbReference type="SMART" id="SM00271">
    <property type="entry name" value="DnaJ"/>
    <property type="match status" value="1"/>
</dbReference>
<accession>A0A5C5W8S8</accession>
<evidence type="ECO:0000259" key="4">
    <source>
        <dbReference type="PROSITE" id="PS50076"/>
    </source>
</evidence>
<feature type="transmembrane region" description="Helical" evidence="3">
    <location>
        <begin position="186"/>
        <end position="206"/>
    </location>
</feature>
<dbReference type="Proteomes" id="UP000317243">
    <property type="component" value="Unassembled WGS sequence"/>
</dbReference>
<evidence type="ECO:0000256" key="3">
    <source>
        <dbReference type="SAM" id="Phobius"/>
    </source>
</evidence>
<dbReference type="PANTHER" id="PTHR44145:SF3">
    <property type="entry name" value="DNAJ HOMOLOG SUBFAMILY A MEMBER 3, MITOCHONDRIAL"/>
    <property type="match status" value="1"/>
</dbReference>
<proteinExistence type="predicted"/>
<dbReference type="Gene3D" id="1.10.287.110">
    <property type="entry name" value="DnaJ domain"/>
    <property type="match status" value="1"/>
</dbReference>
<organism evidence="5 6">
    <name type="scientific">Thalassoglobus neptunius</name>
    <dbReference type="NCBI Taxonomy" id="1938619"/>
    <lineage>
        <taxon>Bacteria</taxon>
        <taxon>Pseudomonadati</taxon>
        <taxon>Planctomycetota</taxon>
        <taxon>Planctomycetia</taxon>
        <taxon>Planctomycetales</taxon>
        <taxon>Planctomycetaceae</taxon>
        <taxon>Thalassoglobus</taxon>
    </lineage>
</organism>
<keyword evidence="6" id="KW-1185">Reference proteome</keyword>
<keyword evidence="3" id="KW-0472">Membrane</keyword>
<name>A0A5C5W8S8_9PLAN</name>
<dbReference type="PROSITE" id="PS50076">
    <property type="entry name" value="DNAJ_2"/>
    <property type="match status" value="1"/>
</dbReference>
<feature type="domain" description="J" evidence="4">
    <location>
        <begin position="7"/>
        <end position="71"/>
    </location>
</feature>
<gene>
    <name evidence="5" type="primary">dnaJ_2</name>
    <name evidence="5" type="ORF">KOR42_42820</name>
</gene>